<dbReference type="AlphaFoldDB" id="A0A1R1XE99"/>
<keyword evidence="5" id="KW-0732">Signal</keyword>
<evidence type="ECO:0000259" key="6">
    <source>
        <dbReference type="Pfam" id="PF24827"/>
    </source>
</evidence>
<comment type="caution">
    <text evidence="7">The sequence shown here is derived from an EMBL/GenBank/DDBJ whole genome shotgun (WGS) entry which is preliminary data.</text>
</comment>
<dbReference type="Proteomes" id="UP000187429">
    <property type="component" value="Unassembled WGS sequence"/>
</dbReference>
<evidence type="ECO:0000256" key="5">
    <source>
        <dbReference type="SAM" id="SignalP"/>
    </source>
</evidence>
<gene>
    <name evidence="7" type="ORF">AYI69_g9194</name>
</gene>
<evidence type="ECO:0000256" key="1">
    <source>
        <dbReference type="ARBA" id="ARBA00001947"/>
    </source>
</evidence>
<accession>A0A1R1XE99</accession>
<evidence type="ECO:0000256" key="3">
    <source>
        <dbReference type="ARBA" id="ARBA00022801"/>
    </source>
</evidence>
<evidence type="ECO:0000313" key="8">
    <source>
        <dbReference type="Proteomes" id="UP000187429"/>
    </source>
</evidence>
<dbReference type="EMBL" id="LSSM01005293">
    <property type="protein sequence ID" value="OMJ12959.1"/>
    <property type="molecule type" value="Genomic_DNA"/>
</dbReference>
<dbReference type="InterPro" id="IPR053138">
    <property type="entry name" value="N-alpha-Ac-DABA_deacetylase"/>
</dbReference>
<organism evidence="7 8">
    <name type="scientific">Smittium culicis</name>
    <dbReference type="NCBI Taxonomy" id="133412"/>
    <lineage>
        <taxon>Eukaryota</taxon>
        <taxon>Fungi</taxon>
        <taxon>Fungi incertae sedis</taxon>
        <taxon>Zoopagomycota</taxon>
        <taxon>Kickxellomycotina</taxon>
        <taxon>Harpellomycetes</taxon>
        <taxon>Harpellales</taxon>
        <taxon>Legeriomycetaceae</taxon>
        <taxon>Smittium</taxon>
    </lineage>
</organism>
<reference evidence="8" key="1">
    <citation type="submission" date="2017-01" db="EMBL/GenBank/DDBJ databases">
        <authorList>
            <person name="Wang Y."/>
            <person name="White M."/>
            <person name="Kvist S."/>
            <person name="Moncalvo J.-M."/>
        </authorList>
    </citation>
    <scope>NUCLEOTIDE SEQUENCE [LARGE SCALE GENOMIC DNA]</scope>
    <source>
        <strain evidence="8">ID-206-W2</strain>
    </source>
</reference>
<feature type="signal peptide" evidence="5">
    <location>
        <begin position="1"/>
        <end position="22"/>
    </location>
</feature>
<dbReference type="GO" id="GO:0016788">
    <property type="term" value="F:hydrolase activity, acting on ester bonds"/>
    <property type="evidence" value="ECO:0007669"/>
    <property type="project" value="InterPro"/>
</dbReference>
<sequence length="333" mass="37317">MVRISSTFCALASFIAYSIVSAETVYTGDIISGHKVVTRLDIDDIPENSLTKLWLRTTHTNVGQRLHVPLLIAKGCSNVNGMYNNRREYVNRYEGDILTDMNREFPGKITNRLASQKFVSMIWDGVFSNNSFTAAVDMHTDTSDNELPNFVFADLTIPYVYRMTELTGADVIKIDLGSGTLGAIENILDYDGVPSITLELGKSKSWQKDQIQRGYDYVFRQMADLKMYPPTEDPFVIKAYEEYKAKSYYGNEYDSTGSTNGGFVELHVKNLDIVTTKTKAATVYNVFGDVMEIIYPKFDGVITSFNHYPLNEPGVDIILTIHNSTDPACVNGC</sequence>
<dbReference type="InterPro" id="IPR055438">
    <property type="entry name" value="AstE_AspA_cat"/>
</dbReference>
<evidence type="ECO:0000256" key="2">
    <source>
        <dbReference type="ARBA" id="ARBA00022723"/>
    </source>
</evidence>
<comment type="cofactor">
    <cofactor evidence="1">
        <name>Zn(2+)</name>
        <dbReference type="ChEBI" id="CHEBI:29105"/>
    </cofactor>
</comment>
<dbReference type="SUPFAM" id="SSF53187">
    <property type="entry name" value="Zn-dependent exopeptidases"/>
    <property type="match status" value="1"/>
</dbReference>
<keyword evidence="2" id="KW-0479">Metal-binding</keyword>
<feature type="chain" id="PRO_5010290806" description="Succinylglutamate desuccinylase/Aspartoacylase catalytic domain-containing protein" evidence="5">
    <location>
        <begin position="23"/>
        <end position="333"/>
    </location>
</feature>
<dbReference type="Gene3D" id="3.40.630.10">
    <property type="entry name" value="Zn peptidases"/>
    <property type="match status" value="1"/>
</dbReference>
<evidence type="ECO:0000313" key="7">
    <source>
        <dbReference type="EMBL" id="OMJ12959.1"/>
    </source>
</evidence>
<keyword evidence="3" id="KW-0378">Hydrolase</keyword>
<dbReference type="OrthoDB" id="5588846at2759"/>
<protein>
    <recommendedName>
        <fullName evidence="6">Succinylglutamate desuccinylase/Aspartoacylase catalytic domain-containing protein</fullName>
    </recommendedName>
</protein>
<dbReference type="PANTHER" id="PTHR37326:SF1">
    <property type="entry name" value="BLL3975 PROTEIN"/>
    <property type="match status" value="1"/>
</dbReference>
<proteinExistence type="predicted"/>
<name>A0A1R1XE99_9FUNG</name>
<dbReference type="Pfam" id="PF24827">
    <property type="entry name" value="AstE_AspA_cat"/>
    <property type="match status" value="1"/>
</dbReference>
<evidence type="ECO:0000256" key="4">
    <source>
        <dbReference type="ARBA" id="ARBA00022833"/>
    </source>
</evidence>
<keyword evidence="4" id="KW-0862">Zinc</keyword>
<dbReference type="GO" id="GO:0046872">
    <property type="term" value="F:metal ion binding"/>
    <property type="evidence" value="ECO:0007669"/>
    <property type="project" value="UniProtKB-KW"/>
</dbReference>
<dbReference type="PANTHER" id="PTHR37326">
    <property type="entry name" value="BLL3975 PROTEIN"/>
    <property type="match status" value="1"/>
</dbReference>
<feature type="domain" description="Succinylglutamate desuccinylase/Aspartoacylase catalytic" evidence="6">
    <location>
        <begin position="78"/>
        <end position="221"/>
    </location>
</feature>
<keyword evidence="8" id="KW-1185">Reference proteome</keyword>